<dbReference type="InterPro" id="IPR004031">
    <property type="entry name" value="PMP22/EMP/MP20/Claudin"/>
</dbReference>
<dbReference type="GO" id="GO:0005886">
    <property type="term" value="C:plasma membrane"/>
    <property type="evidence" value="ECO:0007669"/>
    <property type="project" value="UniProtKB-SubCell"/>
</dbReference>
<proteinExistence type="inferred from homology"/>
<evidence type="ECO:0000313" key="12">
    <source>
        <dbReference type="EMBL" id="KAK7915765.1"/>
    </source>
</evidence>
<dbReference type="GO" id="GO:0005198">
    <property type="term" value="F:structural molecule activity"/>
    <property type="evidence" value="ECO:0007669"/>
    <property type="project" value="InterPro"/>
</dbReference>
<feature type="transmembrane region" description="Helical" evidence="11">
    <location>
        <begin position="124"/>
        <end position="146"/>
    </location>
</feature>
<comment type="subcellular location">
    <subcellularLocation>
        <location evidence="1">Cell junction</location>
        <location evidence="1">Tight junction</location>
    </subcellularLocation>
    <subcellularLocation>
        <location evidence="2">Cell membrane</location>
        <topology evidence="2">Multi-pass membrane protein</topology>
    </subcellularLocation>
</comment>
<feature type="transmembrane region" description="Helical" evidence="11">
    <location>
        <begin position="177"/>
        <end position="198"/>
    </location>
</feature>
<evidence type="ECO:0000256" key="4">
    <source>
        <dbReference type="ARBA" id="ARBA00022427"/>
    </source>
</evidence>
<feature type="compositionally biased region" description="Basic and acidic residues" evidence="10">
    <location>
        <begin position="234"/>
        <end position="250"/>
    </location>
</feature>
<accession>A0AAW0P497</accession>
<dbReference type="PRINTS" id="PR01077">
    <property type="entry name" value="CLAUDIN"/>
</dbReference>
<dbReference type="InterPro" id="IPR006187">
    <property type="entry name" value="Claudin"/>
</dbReference>
<gene>
    <name evidence="12" type="ORF">WMY93_011526</name>
</gene>
<keyword evidence="4" id="KW-0796">Tight junction</keyword>
<evidence type="ECO:0000256" key="3">
    <source>
        <dbReference type="ARBA" id="ARBA00008295"/>
    </source>
</evidence>
<keyword evidence="6 11" id="KW-0812">Transmembrane</keyword>
<name>A0AAW0P497_9GOBI</name>
<keyword evidence="5" id="KW-1003">Cell membrane</keyword>
<dbReference type="EMBL" id="JBBPFD010000008">
    <property type="protein sequence ID" value="KAK7915765.1"/>
    <property type="molecule type" value="Genomic_DNA"/>
</dbReference>
<evidence type="ECO:0000256" key="2">
    <source>
        <dbReference type="ARBA" id="ARBA00004651"/>
    </source>
</evidence>
<keyword evidence="13" id="KW-1185">Reference proteome</keyword>
<feature type="region of interest" description="Disordered" evidence="10">
    <location>
        <begin position="216"/>
        <end position="250"/>
    </location>
</feature>
<evidence type="ECO:0000256" key="6">
    <source>
        <dbReference type="ARBA" id="ARBA00022692"/>
    </source>
</evidence>
<keyword evidence="8 11" id="KW-1133">Transmembrane helix</keyword>
<dbReference type="PANTHER" id="PTHR12002">
    <property type="entry name" value="CLAUDIN"/>
    <property type="match status" value="1"/>
</dbReference>
<feature type="compositionally biased region" description="Polar residues" evidence="10">
    <location>
        <begin position="219"/>
        <end position="230"/>
    </location>
</feature>
<feature type="transmembrane region" description="Helical" evidence="11">
    <location>
        <begin position="89"/>
        <end position="112"/>
    </location>
</feature>
<reference evidence="13" key="1">
    <citation type="submission" date="2024-04" db="EMBL/GenBank/DDBJ databases">
        <title>Salinicola lusitanus LLJ914,a marine bacterium isolated from the Okinawa Trough.</title>
        <authorList>
            <person name="Li J."/>
        </authorList>
    </citation>
    <scope>NUCLEOTIDE SEQUENCE [LARGE SCALE GENOMIC DNA]</scope>
</reference>
<evidence type="ECO:0000256" key="11">
    <source>
        <dbReference type="SAM" id="Phobius"/>
    </source>
</evidence>
<dbReference type="GO" id="GO:0005923">
    <property type="term" value="C:bicellular tight junction"/>
    <property type="evidence" value="ECO:0007669"/>
    <property type="project" value="UniProtKB-SubCell"/>
</dbReference>
<evidence type="ECO:0008006" key="14">
    <source>
        <dbReference type="Google" id="ProtNLM"/>
    </source>
</evidence>
<sequence length="250" mass="27881">MLYIANTAHWQFFALVLGFLSWIFTLATVGLDDWRVWFVSNTTIVNSGVAWVGIWRTCFYSHVLAEVEYCQNLSITEPFLPTEIKLAQVLMMLAVMTGLAGNMIAAYGMRMAYFSVENRSRIKLVFLLAGTAYLLTGFCSLLPLAWNLNSVLSNRTIDFPPEYHLPAAPVMQNVGNAIGVGMFASVLMLLSGLVFLCYRYAWQTLESPKDPLDSLHGPWTQTSLGSSSVQLPKGESKGRDNPSFLIEERS</sequence>
<organism evidence="12 13">
    <name type="scientific">Mugilogobius chulae</name>
    <name type="common">yellowstripe goby</name>
    <dbReference type="NCBI Taxonomy" id="88201"/>
    <lineage>
        <taxon>Eukaryota</taxon>
        <taxon>Metazoa</taxon>
        <taxon>Chordata</taxon>
        <taxon>Craniata</taxon>
        <taxon>Vertebrata</taxon>
        <taxon>Euteleostomi</taxon>
        <taxon>Actinopterygii</taxon>
        <taxon>Neopterygii</taxon>
        <taxon>Teleostei</taxon>
        <taxon>Neoteleostei</taxon>
        <taxon>Acanthomorphata</taxon>
        <taxon>Gobiaria</taxon>
        <taxon>Gobiiformes</taxon>
        <taxon>Gobioidei</taxon>
        <taxon>Gobiidae</taxon>
        <taxon>Gobionellinae</taxon>
        <taxon>Mugilogobius</taxon>
    </lineage>
</organism>
<dbReference type="AlphaFoldDB" id="A0AAW0P497"/>
<evidence type="ECO:0000256" key="10">
    <source>
        <dbReference type="SAM" id="MobiDB-lite"/>
    </source>
</evidence>
<evidence type="ECO:0000256" key="8">
    <source>
        <dbReference type="ARBA" id="ARBA00022989"/>
    </source>
</evidence>
<evidence type="ECO:0000313" key="13">
    <source>
        <dbReference type="Proteomes" id="UP001460270"/>
    </source>
</evidence>
<keyword evidence="9 11" id="KW-0472">Membrane</keyword>
<dbReference type="Proteomes" id="UP001460270">
    <property type="component" value="Unassembled WGS sequence"/>
</dbReference>
<keyword evidence="7" id="KW-0965">Cell junction</keyword>
<evidence type="ECO:0000256" key="1">
    <source>
        <dbReference type="ARBA" id="ARBA00004435"/>
    </source>
</evidence>
<evidence type="ECO:0000256" key="9">
    <source>
        <dbReference type="ARBA" id="ARBA00023136"/>
    </source>
</evidence>
<dbReference type="Pfam" id="PF13903">
    <property type="entry name" value="Claudin_2"/>
    <property type="match status" value="1"/>
</dbReference>
<comment type="caution">
    <text evidence="12">The sequence shown here is derived from an EMBL/GenBank/DDBJ whole genome shotgun (WGS) entry which is preliminary data.</text>
</comment>
<dbReference type="Gene3D" id="1.20.140.150">
    <property type="match status" value="1"/>
</dbReference>
<feature type="transmembrane region" description="Helical" evidence="11">
    <location>
        <begin position="12"/>
        <end position="31"/>
    </location>
</feature>
<comment type="similarity">
    <text evidence="3">Belongs to the claudin family.</text>
</comment>
<evidence type="ECO:0000256" key="7">
    <source>
        <dbReference type="ARBA" id="ARBA00022949"/>
    </source>
</evidence>
<evidence type="ECO:0000256" key="5">
    <source>
        <dbReference type="ARBA" id="ARBA00022475"/>
    </source>
</evidence>
<protein>
    <recommendedName>
        <fullName evidence="14">Claudin-34</fullName>
    </recommendedName>
</protein>